<feature type="region of interest" description="Disordered" evidence="1">
    <location>
        <begin position="37"/>
        <end position="106"/>
    </location>
</feature>
<organism evidence="4 5">
    <name type="scientific">Paenibacillus mucilaginosus 3016</name>
    <dbReference type="NCBI Taxonomy" id="1116391"/>
    <lineage>
        <taxon>Bacteria</taxon>
        <taxon>Bacillati</taxon>
        <taxon>Bacillota</taxon>
        <taxon>Bacilli</taxon>
        <taxon>Bacillales</taxon>
        <taxon>Paenibacillaceae</taxon>
        <taxon>Paenibacillus</taxon>
    </lineage>
</organism>
<dbReference type="PANTHER" id="PTHR43143">
    <property type="entry name" value="METALLOPHOSPHOESTERASE, CALCINEURIN SUPERFAMILY"/>
    <property type="match status" value="1"/>
</dbReference>
<evidence type="ECO:0000259" key="3">
    <source>
        <dbReference type="Pfam" id="PF00149"/>
    </source>
</evidence>
<dbReference type="Gene3D" id="3.60.21.10">
    <property type="match status" value="1"/>
</dbReference>
<protein>
    <submittedName>
        <fullName evidence="4">Phosphohydrolase</fullName>
    </submittedName>
</protein>
<dbReference type="STRING" id="1116391.PM3016_641"/>
<dbReference type="Proteomes" id="UP000007523">
    <property type="component" value="Chromosome"/>
</dbReference>
<gene>
    <name evidence="4" type="ORF">PM3016_641</name>
</gene>
<dbReference type="InterPro" id="IPR051918">
    <property type="entry name" value="STPP_CPPED1"/>
</dbReference>
<dbReference type="AlphaFoldDB" id="H6NTE3"/>
<feature type="chain" id="PRO_5003605209" evidence="2">
    <location>
        <begin position="39"/>
        <end position="403"/>
    </location>
</feature>
<proteinExistence type="predicted"/>
<dbReference type="SUPFAM" id="SSF56300">
    <property type="entry name" value="Metallo-dependent phosphatases"/>
    <property type="match status" value="1"/>
</dbReference>
<dbReference type="EMBL" id="CP003235">
    <property type="protein sequence ID" value="AFC27605.1"/>
    <property type="molecule type" value="Genomic_DNA"/>
</dbReference>
<feature type="domain" description="Calcineurin-like phosphoesterase" evidence="3">
    <location>
        <begin position="110"/>
        <end position="326"/>
    </location>
</feature>
<sequence>MTGKPRRIQGVKSIVRKMFLSAAMTAVLLGGVLASASAAPPASQPNSGPAGGSKALENPGAAEPARDASRLPKNAPAGSKESAAASGRDADPSPGGTGEPGEKPKLSFPVISDIHIQSWHTESHMKFTQALQDLNAVNPASDALVINGDLTNGMPADYAKLQELIGQQPHPRSVFYTIGNHEFYKAWFDADGYWNPATFPNGETEEASIARFLDLTGQKNKVYYDQMVKGYHFIFLGSEQYRQSDPANLEDAYLSSEQLDWLKKTLRKGASSDKPIFVFLHQPLPYTVAGTHFCCVNNRAVVQHEELKAILSEYPQVVFFSGHSHWELKLSGTLVQEKFTMVNTSSVVQPWTDNGSGGEMLTAPEESEGLYVEVYKDRVTIKGRDFYRHRWIPEADFTIPMER</sequence>
<keyword evidence="4" id="KW-0378">Hydrolase</keyword>
<accession>H6NTE3</accession>
<dbReference type="GO" id="GO:0016787">
    <property type="term" value="F:hydrolase activity"/>
    <property type="evidence" value="ECO:0007669"/>
    <property type="project" value="UniProtKB-KW"/>
</dbReference>
<feature type="signal peptide" evidence="2">
    <location>
        <begin position="1"/>
        <end position="38"/>
    </location>
</feature>
<name>H6NTE3_9BACL</name>
<feature type="compositionally biased region" description="Low complexity" evidence="1">
    <location>
        <begin position="37"/>
        <end position="48"/>
    </location>
</feature>
<dbReference type="InterPro" id="IPR029052">
    <property type="entry name" value="Metallo-depent_PP-like"/>
</dbReference>
<evidence type="ECO:0000313" key="4">
    <source>
        <dbReference type="EMBL" id="AFC27605.1"/>
    </source>
</evidence>
<evidence type="ECO:0000256" key="2">
    <source>
        <dbReference type="SAM" id="SignalP"/>
    </source>
</evidence>
<evidence type="ECO:0000313" key="5">
    <source>
        <dbReference type="Proteomes" id="UP000007523"/>
    </source>
</evidence>
<dbReference type="InterPro" id="IPR004843">
    <property type="entry name" value="Calcineurin-like_PHP"/>
</dbReference>
<reference evidence="4 5" key="1">
    <citation type="journal article" date="2012" name="J. Bacteriol.">
        <title>Complete Genome Sequence of Paenibacillus mucilaginosus 3016, a Bacterium Functional as Microbial Fertilizer.</title>
        <authorList>
            <person name="Ma M."/>
            <person name="Wang Z."/>
            <person name="Li L."/>
            <person name="Jiang X."/>
            <person name="Guan D."/>
            <person name="Cao F."/>
            <person name="Chen H."/>
            <person name="Wang X."/>
            <person name="Shen D."/>
            <person name="Du B."/>
            <person name="Li J."/>
        </authorList>
    </citation>
    <scope>NUCLEOTIDE SEQUENCE [LARGE SCALE GENOMIC DNA]</scope>
    <source>
        <strain evidence="4 5">3016</strain>
    </source>
</reference>
<dbReference type="Pfam" id="PF00149">
    <property type="entry name" value="Metallophos"/>
    <property type="match status" value="1"/>
</dbReference>
<keyword evidence="2" id="KW-0732">Signal</keyword>
<dbReference type="KEGG" id="pmq:PM3016_641"/>
<keyword evidence="5" id="KW-1185">Reference proteome</keyword>
<dbReference type="HOGENOM" id="CLU_054708_1_0_9"/>
<evidence type="ECO:0000256" key="1">
    <source>
        <dbReference type="SAM" id="MobiDB-lite"/>
    </source>
</evidence>
<dbReference type="PANTHER" id="PTHR43143:SF1">
    <property type="entry name" value="SERINE_THREONINE-PROTEIN PHOSPHATASE CPPED1"/>
    <property type="match status" value="1"/>
</dbReference>